<proteinExistence type="predicted"/>
<dbReference type="GO" id="GO:0046872">
    <property type="term" value="F:metal ion binding"/>
    <property type="evidence" value="ECO:0007669"/>
    <property type="project" value="UniProtKB-KW"/>
</dbReference>
<keyword evidence="4" id="KW-0456">Lyase</keyword>
<evidence type="ECO:0000256" key="2">
    <source>
        <dbReference type="ARBA" id="ARBA00023180"/>
    </source>
</evidence>
<evidence type="ECO:0000313" key="5">
    <source>
        <dbReference type="Proteomes" id="UP000054007"/>
    </source>
</evidence>
<name>A0A0D7BEG6_9AGAR</name>
<dbReference type="SUPFAM" id="SSF51126">
    <property type="entry name" value="Pectin lyase-like"/>
    <property type="match status" value="1"/>
</dbReference>
<evidence type="ECO:0000313" key="4">
    <source>
        <dbReference type="EMBL" id="KIY68883.1"/>
    </source>
</evidence>
<dbReference type="AlphaFoldDB" id="A0A0D7BEG6"/>
<feature type="signal peptide" evidence="3">
    <location>
        <begin position="1"/>
        <end position="25"/>
    </location>
</feature>
<dbReference type="InterPro" id="IPR013783">
    <property type="entry name" value="Ig-like_fold"/>
</dbReference>
<evidence type="ECO:0000256" key="3">
    <source>
        <dbReference type="SAM" id="SignalP"/>
    </source>
</evidence>
<protein>
    <submittedName>
        <fullName evidence="4">Polysaccharide lyase family 1 protein</fullName>
    </submittedName>
</protein>
<dbReference type="PANTHER" id="PTHR42970:SF1">
    <property type="entry name" value="PECTATE LYASE C-RELATED"/>
    <property type="match status" value="1"/>
</dbReference>
<keyword evidence="2" id="KW-0325">Glycoprotein</keyword>
<dbReference type="GO" id="GO:0016829">
    <property type="term" value="F:lyase activity"/>
    <property type="evidence" value="ECO:0007669"/>
    <property type="project" value="UniProtKB-KW"/>
</dbReference>
<dbReference type="EMBL" id="KN880494">
    <property type="protein sequence ID" value="KIY68883.1"/>
    <property type="molecule type" value="Genomic_DNA"/>
</dbReference>
<dbReference type="InterPro" id="IPR011050">
    <property type="entry name" value="Pectin_lyase_fold/virulence"/>
</dbReference>
<dbReference type="PANTHER" id="PTHR42970">
    <property type="entry name" value="PECTATE LYASE C-RELATED"/>
    <property type="match status" value="1"/>
</dbReference>
<feature type="chain" id="PRO_5002316925" evidence="3">
    <location>
        <begin position="26"/>
        <end position="831"/>
    </location>
</feature>
<gene>
    <name evidence="4" type="ORF">CYLTODRAFT_373672</name>
</gene>
<dbReference type="InterPro" id="IPR012334">
    <property type="entry name" value="Pectin_lyas_fold"/>
</dbReference>
<organism evidence="4 5">
    <name type="scientific">Cylindrobasidium torrendii FP15055 ss-10</name>
    <dbReference type="NCBI Taxonomy" id="1314674"/>
    <lineage>
        <taxon>Eukaryota</taxon>
        <taxon>Fungi</taxon>
        <taxon>Dikarya</taxon>
        <taxon>Basidiomycota</taxon>
        <taxon>Agaricomycotina</taxon>
        <taxon>Agaricomycetes</taxon>
        <taxon>Agaricomycetidae</taxon>
        <taxon>Agaricales</taxon>
        <taxon>Marasmiineae</taxon>
        <taxon>Physalacriaceae</taxon>
        <taxon>Cylindrobasidium</taxon>
    </lineage>
</organism>
<dbReference type="Gene3D" id="2.60.40.10">
    <property type="entry name" value="Immunoglobulins"/>
    <property type="match status" value="1"/>
</dbReference>
<sequence length="831" mass="89637">MSLYPRLMAILRSAWLIGLFTSAKAFKVQLSPASLTAHVLPGYESWSVTQEEVSSEFHVGNLSLTLKALDDTLNGGRNKIISESVTSYLGQWIVGMGVSSSTTDGNLGLELTIAGLEEGEHSLLTYHNAWDALNAAPTLKITVDGNVLESSYNQTVRANSIWDSAASYLTFNATSGKAVVIAYAPIDGSSTDKRAYLNGLELDVPNISTQPSYPDPEDGDEHIAADNGSYDLTFTPAPNAASYDIYLSTESEAAVESASTDSSEFLGSVDEPRYHLTSISSLKTYWWRVDTILNNGITVAGRVWTFRSRQLAFPGADGFGRYARGGRAGSVLRVTTLEDYIPGDEAPIEGSLRWAIEENTGPRVIIFDVGGVSTLKARLTITDDYITVAGQTAPGKGIVFQGYTLGLSGVHDVIIRHIRVRPGTSSGETIDGMGMRGSNFCIFDRCSISWTIDESFSSRDAYNITLQRTLISEPLNAAGHQNYPAGTQHGYAASIGGNTGTFHHNLLAHAEGRSWSMAGGLDSTGAFNGGLVLVNNVVYNYGDRVTDGGAHQVDFIGNYYKPGPSSTRFYTLQATYEDGFPGTQQYYCEGNMIPGYFDAESTQVVEDTGGNDVVGACYARISIDPAPDYEYFLDRPFFPDSVTYQDAIEAYKIVLSDVGANVPTLDEHDTRIVRETLENTTTYVGSYTGKEGIIDSPDDVGGLEDWPETKRPAWDVDSDGDGVPDWWDGSTGGEGYTTLDGYLNWLADAHIFVAPGEAVDVSLTNLTRGFVEPVFEVTVDKGSVSVANGTATYNAPDEAGIASMFVSLTDNEGSNWDRNVGIGIVDGYERS</sequence>
<evidence type="ECO:0000256" key="1">
    <source>
        <dbReference type="ARBA" id="ARBA00022723"/>
    </source>
</evidence>
<dbReference type="Proteomes" id="UP000054007">
    <property type="component" value="Unassembled WGS sequence"/>
</dbReference>
<accession>A0A0D7BEG6</accession>
<keyword evidence="5" id="KW-1185">Reference proteome</keyword>
<reference evidence="4 5" key="1">
    <citation type="journal article" date="2015" name="Fungal Genet. Biol.">
        <title>Evolution of novel wood decay mechanisms in Agaricales revealed by the genome sequences of Fistulina hepatica and Cylindrobasidium torrendii.</title>
        <authorList>
            <person name="Floudas D."/>
            <person name="Held B.W."/>
            <person name="Riley R."/>
            <person name="Nagy L.G."/>
            <person name="Koehler G."/>
            <person name="Ransdell A.S."/>
            <person name="Younus H."/>
            <person name="Chow J."/>
            <person name="Chiniquy J."/>
            <person name="Lipzen A."/>
            <person name="Tritt A."/>
            <person name="Sun H."/>
            <person name="Haridas S."/>
            <person name="LaButti K."/>
            <person name="Ohm R.A."/>
            <person name="Kues U."/>
            <person name="Blanchette R.A."/>
            <person name="Grigoriev I.V."/>
            <person name="Minto R.E."/>
            <person name="Hibbett D.S."/>
        </authorList>
    </citation>
    <scope>NUCLEOTIDE SEQUENCE [LARGE SCALE GENOMIC DNA]</scope>
    <source>
        <strain evidence="4 5">FP15055 ss-10</strain>
    </source>
</reference>
<dbReference type="Gene3D" id="2.160.20.10">
    <property type="entry name" value="Single-stranded right-handed beta-helix, Pectin lyase-like"/>
    <property type="match status" value="1"/>
</dbReference>
<dbReference type="OrthoDB" id="302705at2759"/>
<keyword evidence="3" id="KW-0732">Signal</keyword>
<keyword evidence="1" id="KW-0479">Metal-binding</keyword>
<dbReference type="InterPro" id="IPR052063">
    <property type="entry name" value="Polysaccharide_Lyase_1"/>
</dbReference>